<evidence type="ECO:0000256" key="5">
    <source>
        <dbReference type="ARBA" id="ARBA00023167"/>
    </source>
</evidence>
<keyword evidence="3 7" id="KW-0028">Amino-acid biosynthesis</keyword>
<feature type="active site" evidence="7 8">
    <location>
        <position position="335"/>
    </location>
</feature>
<dbReference type="NCBIfam" id="TIGR01392">
    <property type="entry name" value="homoserO_Ac_trn"/>
    <property type="match status" value="1"/>
</dbReference>
<comment type="pathway">
    <text evidence="7">Amino-acid biosynthesis; L-methionine biosynthesis via de novo pathway; O-acetyl-L-homoserine from L-homoserine: step 1/1.</text>
</comment>
<evidence type="ECO:0000313" key="10">
    <source>
        <dbReference type="EMBL" id="RIJ30696.1"/>
    </source>
</evidence>
<comment type="subcellular location">
    <subcellularLocation>
        <location evidence="7">Cytoplasm</location>
    </subcellularLocation>
</comment>
<dbReference type="Gene3D" id="3.40.50.1820">
    <property type="entry name" value="alpha/beta hydrolase"/>
    <property type="match status" value="1"/>
</dbReference>
<dbReference type="InterPro" id="IPR000073">
    <property type="entry name" value="AB_hydrolase_1"/>
</dbReference>
<evidence type="ECO:0000256" key="7">
    <source>
        <dbReference type="HAMAP-Rule" id="MF_00296"/>
    </source>
</evidence>
<keyword evidence="4 7" id="KW-0808">Transferase</keyword>
<evidence type="ECO:0000313" key="11">
    <source>
        <dbReference type="Proteomes" id="UP000266385"/>
    </source>
</evidence>
<dbReference type="GO" id="GO:0004414">
    <property type="term" value="F:homoserine O-acetyltransferase activity"/>
    <property type="evidence" value="ECO:0007669"/>
    <property type="project" value="UniProtKB-UniRule"/>
</dbReference>
<evidence type="ECO:0000259" key="9">
    <source>
        <dbReference type="Pfam" id="PF00561"/>
    </source>
</evidence>
<comment type="catalytic activity">
    <reaction evidence="7">
        <text>L-homoserine + acetyl-CoA = O-acetyl-L-homoserine + CoA</text>
        <dbReference type="Rhea" id="RHEA:13701"/>
        <dbReference type="ChEBI" id="CHEBI:57287"/>
        <dbReference type="ChEBI" id="CHEBI:57288"/>
        <dbReference type="ChEBI" id="CHEBI:57476"/>
        <dbReference type="ChEBI" id="CHEBI:57716"/>
        <dbReference type="EC" id="2.3.1.31"/>
    </reaction>
</comment>
<organism evidence="10 11">
    <name type="scientific">Henriciella mobilis</name>
    <dbReference type="NCBI Taxonomy" id="2305467"/>
    <lineage>
        <taxon>Bacteria</taxon>
        <taxon>Pseudomonadati</taxon>
        <taxon>Pseudomonadota</taxon>
        <taxon>Alphaproteobacteria</taxon>
        <taxon>Hyphomonadales</taxon>
        <taxon>Hyphomonadaceae</taxon>
        <taxon>Henriciella</taxon>
    </lineage>
</organism>
<dbReference type="Gene3D" id="1.10.1740.110">
    <property type="match status" value="1"/>
</dbReference>
<dbReference type="OrthoDB" id="9800754at2"/>
<evidence type="ECO:0000256" key="3">
    <source>
        <dbReference type="ARBA" id="ARBA00022605"/>
    </source>
</evidence>
<dbReference type="GO" id="GO:0009092">
    <property type="term" value="P:homoserine metabolic process"/>
    <property type="evidence" value="ECO:0007669"/>
    <property type="project" value="TreeGrafter"/>
</dbReference>
<dbReference type="InterPro" id="IPR008220">
    <property type="entry name" value="HAT_MetX-like"/>
</dbReference>
<dbReference type="Pfam" id="PF00561">
    <property type="entry name" value="Abhydrolase_1"/>
    <property type="match status" value="1"/>
</dbReference>
<evidence type="ECO:0000256" key="8">
    <source>
        <dbReference type="PIRSR" id="PIRSR000443-1"/>
    </source>
</evidence>
<dbReference type="EC" id="2.3.1.31" evidence="7"/>
<dbReference type="PANTHER" id="PTHR32268:SF11">
    <property type="entry name" value="HOMOSERINE O-ACETYLTRANSFERASE"/>
    <property type="match status" value="1"/>
</dbReference>
<dbReference type="PIRSF" id="PIRSF000443">
    <property type="entry name" value="Homoser_Ac_trans"/>
    <property type="match status" value="1"/>
</dbReference>
<dbReference type="SUPFAM" id="SSF53474">
    <property type="entry name" value="alpha/beta-Hydrolases"/>
    <property type="match status" value="1"/>
</dbReference>
<feature type="active site" evidence="7 8">
    <location>
        <position position="368"/>
    </location>
</feature>
<proteinExistence type="inferred from homology"/>
<protein>
    <recommendedName>
        <fullName evidence="7">Homoserine O-acetyltransferase</fullName>
        <shortName evidence="7">HAT</shortName>
        <ecNumber evidence="7">2.3.1.31</ecNumber>
    </recommendedName>
    <alternativeName>
        <fullName evidence="7">Homoserine transacetylase</fullName>
        <shortName evidence="7">HTA</shortName>
    </alternativeName>
</protein>
<evidence type="ECO:0000256" key="4">
    <source>
        <dbReference type="ARBA" id="ARBA00022679"/>
    </source>
</evidence>
<comment type="similarity">
    <text evidence="7">Belongs to the AB hydrolase superfamily. MetX family.</text>
</comment>
<accession>A0A399RGG5</accession>
<dbReference type="GO" id="GO:0009086">
    <property type="term" value="P:methionine biosynthetic process"/>
    <property type="evidence" value="ECO:0007669"/>
    <property type="project" value="UniProtKB-UniRule"/>
</dbReference>
<evidence type="ECO:0000256" key="1">
    <source>
        <dbReference type="ARBA" id="ARBA00011738"/>
    </source>
</evidence>
<dbReference type="AlphaFoldDB" id="A0A399RGG5"/>
<keyword evidence="2 7" id="KW-0963">Cytoplasm</keyword>
<dbReference type="NCBIfam" id="NF001209">
    <property type="entry name" value="PRK00175.1"/>
    <property type="match status" value="1"/>
</dbReference>
<dbReference type="HAMAP" id="MF_00296">
    <property type="entry name" value="MetX_acyltransf"/>
    <property type="match status" value="1"/>
</dbReference>
<dbReference type="FunFam" id="1.10.1740.110:FF:000001">
    <property type="entry name" value="Homoserine O-acetyltransferase"/>
    <property type="match status" value="1"/>
</dbReference>
<keyword evidence="11" id="KW-1185">Reference proteome</keyword>
<comment type="function">
    <text evidence="7">Transfers an acetyl group from acetyl-CoA to L-homoserine, forming acetyl-L-homoserine.</text>
</comment>
<feature type="binding site" evidence="7">
    <location>
        <position position="239"/>
    </location>
    <ligand>
        <name>substrate</name>
    </ligand>
</feature>
<dbReference type="UniPathway" id="UPA00051">
    <property type="reaction ID" value="UER00074"/>
</dbReference>
<feature type="active site" description="Nucleophile" evidence="7 8">
    <location>
        <position position="169"/>
    </location>
</feature>
<keyword evidence="6 7" id="KW-0012">Acyltransferase</keyword>
<dbReference type="GO" id="GO:0005737">
    <property type="term" value="C:cytoplasm"/>
    <property type="evidence" value="ECO:0007669"/>
    <property type="project" value="UniProtKB-SubCell"/>
</dbReference>
<sequence>MERLLDFRRRCGHLKRTMPDTTRLSPSEVKQLALPGPLSLDCGETLETVRIAYETWGELNADKSNAILVCHALTGDQFAGSDNVVTGRPAWWPRMIGPGKPIDTDRFHVIATNVLGGCMGTTGPASPGPDGKPWGTRFPVITIGDMVRAQRAFIEALGIDSLFSVMGGSMGGMQALEWAVQAPEKVFTAVPIATAARHSAQNIAFYEVGRQAIMADPDWCDGLYLAEGRRPARGLAIARMAAHITYVSESALKRKFDRGLQDREKASFSFDADFQVESYLRYQGHSFVDRFDANSYLYVTRAMDYFDMAARYNGRLAEAFKGTPVRFCLFSFTSDWHYPPEASREITRALAAAGAEVSHLEIESDKGHDAFLLDEPVYEKALAGFLTANAELRGI</sequence>
<dbReference type="InterPro" id="IPR029058">
    <property type="entry name" value="AB_hydrolase_fold"/>
</dbReference>
<feature type="binding site" evidence="7">
    <location>
        <position position="369"/>
    </location>
    <ligand>
        <name>substrate</name>
    </ligand>
</feature>
<comment type="subunit">
    <text evidence="1 7">Homodimer.</text>
</comment>
<name>A0A399RGG5_9PROT</name>
<dbReference type="EMBL" id="QWFX01000006">
    <property type="protein sequence ID" value="RIJ30696.1"/>
    <property type="molecule type" value="Genomic_DNA"/>
</dbReference>
<evidence type="ECO:0000256" key="2">
    <source>
        <dbReference type="ARBA" id="ARBA00022490"/>
    </source>
</evidence>
<dbReference type="PANTHER" id="PTHR32268">
    <property type="entry name" value="HOMOSERINE O-ACETYLTRANSFERASE"/>
    <property type="match status" value="1"/>
</dbReference>
<comment type="caution">
    <text evidence="10">The sequence shown here is derived from an EMBL/GenBank/DDBJ whole genome shotgun (WGS) entry which is preliminary data.</text>
</comment>
<evidence type="ECO:0000256" key="6">
    <source>
        <dbReference type="ARBA" id="ARBA00023315"/>
    </source>
</evidence>
<reference evidence="10 11" key="1">
    <citation type="submission" date="2018-08" db="EMBL/GenBank/DDBJ databases">
        <title>Henriciella mobilis sp. nov., isolated from seawater.</title>
        <authorList>
            <person name="Cheng H."/>
            <person name="Wu Y.-H."/>
            <person name="Xu X.-W."/>
            <person name="Guo L.-L."/>
        </authorList>
    </citation>
    <scope>NUCLEOTIDE SEQUENCE [LARGE SCALE GENOMIC DNA]</scope>
    <source>
        <strain evidence="10 11">JN25</strain>
    </source>
</reference>
<keyword evidence="5 7" id="KW-0486">Methionine biosynthesis</keyword>
<dbReference type="Proteomes" id="UP000266385">
    <property type="component" value="Unassembled WGS sequence"/>
</dbReference>
<feature type="domain" description="AB hydrolase-1" evidence="9">
    <location>
        <begin position="65"/>
        <end position="373"/>
    </location>
</feature>
<gene>
    <name evidence="7" type="primary">metXA</name>
    <name evidence="10" type="ORF">D1223_08760</name>
</gene>
<comment type="caution">
    <text evidence="7">Lacks conserved residue(s) required for the propagation of feature annotation.</text>
</comment>